<dbReference type="KEGG" id="talb:FTW19_09840"/>
<accession>A0A5B9EC40</accession>
<dbReference type="Gene3D" id="3.40.50.720">
    <property type="entry name" value="NAD(P)-binding Rossmann-like Domain"/>
    <property type="match status" value="1"/>
</dbReference>
<comment type="similarity">
    <text evidence="1">Belongs to the short-chain dehydrogenases/reductases (SDR) family.</text>
</comment>
<gene>
    <name evidence="4" type="ORF">FTW19_09840</name>
</gene>
<dbReference type="PRINTS" id="PR00081">
    <property type="entry name" value="GDHRDH"/>
</dbReference>
<dbReference type="GO" id="GO:0016491">
    <property type="term" value="F:oxidoreductase activity"/>
    <property type="evidence" value="ECO:0007669"/>
    <property type="project" value="UniProtKB-KW"/>
</dbReference>
<dbReference type="NCBIfam" id="NF005559">
    <property type="entry name" value="PRK07231.1"/>
    <property type="match status" value="1"/>
</dbReference>
<protein>
    <submittedName>
        <fullName evidence="4">SDR family oxidoreductase</fullName>
    </submittedName>
</protein>
<keyword evidence="5" id="KW-1185">Reference proteome</keyword>
<reference evidence="4 5" key="1">
    <citation type="submission" date="2019-08" db="EMBL/GenBank/DDBJ databases">
        <title>Complete genome sequence of Terriglobus albidus strain ORNL.</title>
        <authorList>
            <person name="Podar M."/>
        </authorList>
    </citation>
    <scope>NUCLEOTIDE SEQUENCE [LARGE SCALE GENOMIC DNA]</scope>
    <source>
        <strain evidence="4 5">ORNL</strain>
    </source>
</reference>
<evidence type="ECO:0000256" key="2">
    <source>
        <dbReference type="ARBA" id="ARBA00023002"/>
    </source>
</evidence>
<dbReference type="PANTHER" id="PTHR43477:SF4">
    <property type="entry name" value="DEHYDROGENASE_REDUCTASE SDR FAMILY MEMBER 6"/>
    <property type="match status" value="1"/>
</dbReference>
<dbReference type="Proteomes" id="UP000321820">
    <property type="component" value="Chromosome"/>
</dbReference>
<dbReference type="Pfam" id="PF13561">
    <property type="entry name" value="adh_short_C2"/>
    <property type="match status" value="1"/>
</dbReference>
<dbReference type="RefSeq" id="WP_147647460.1">
    <property type="nucleotide sequence ID" value="NZ_CP042806.1"/>
</dbReference>
<evidence type="ECO:0000313" key="4">
    <source>
        <dbReference type="EMBL" id="QEE28270.1"/>
    </source>
</evidence>
<dbReference type="PRINTS" id="PR00080">
    <property type="entry name" value="SDRFAMILY"/>
</dbReference>
<proteinExistence type="inferred from homology"/>
<organism evidence="4 5">
    <name type="scientific">Terriglobus albidus</name>
    <dbReference type="NCBI Taxonomy" id="1592106"/>
    <lineage>
        <taxon>Bacteria</taxon>
        <taxon>Pseudomonadati</taxon>
        <taxon>Acidobacteriota</taxon>
        <taxon>Terriglobia</taxon>
        <taxon>Terriglobales</taxon>
        <taxon>Acidobacteriaceae</taxon>
        <taxon>Terriglobus</taxon>
    </lineage>
</organism>
<dbReference type="InterPro" id="IPR036291">
    <property type="entry name" value="NAD(P)-bd_dom_sf"/>
</dbReference>
<name>A0A5B9EC40_9BACT</name>
<dbReference type="InterPro" id="IPR051122">
    <property type="entry name" value="SDR_DHRS6-like"/>
</dbReference>
<dbReference type="OrthoDB" id="9803333at2"/>
<dbReference type="CDD" id="cd05233">
    <property type="entry name" value="SDR_c"/>
    <property type="match status" value="1"/>
</dbReference>
<dbReference type="FunFam" id="3.40.50.720:FF:000084">
    <property type="entry name" value="Short-chain dehydrogenase reductase"/>
    <property type="match status" value="1"/>
</dbReference>
<dbReference type="PANTHER" id="PTHR43477">
    <property type="entry name" value="DIHYDROANTICAPSIN 7-DEHYDROGENASE"/>
    <property type="match status" value="1"/>
</dbReference>
<dbReference type="InterPro" id="IPR002347">
    <property type="entry name" value="SDR_fam"/>
</dbReference>
<dbReference type="SUPFAM" id="SSF51735">
    <property type="entry name" value="NAD(P)-binding Rossmann-fold domains"/>
    <property type="match status" value="1"/>
</dbReference>
<evidence type="ECO:0000256" key="1">
    <source>
        <dbReference type="ARBA" id="ARBA00006484"/>
    </source>
</evidence>
<dbReference type="EMBL" id="CP042806">
    <property type="protein sequence ID" value="QEE28270.1"/>
    <property type="molecule type" value="Genomic_DNA"/>
</dbReference>
<keyword evidence="3" id="KW-0520">NAD</keyword>
<evidence type="ECO:0000313" key="5">
    <source>
        <dbReference type="Proteomes" id="UP000321820"/>
    </source>
</evidence>
<dbReference type="InterPro" id="IPR020904">
    <property type="entry name" value="Sc_DH/Rdtase_CS"/>
</dbReference>
<keyword evidence="2" id="KW-0560">Oxidoreductase</keyword>
<dbReference type="PROSITE" id="PS00061">
    <property type="entry name" value="ADH_SHORT"/>
    <property type="match status" value="1"/>
</dbReference>
<sequence>MPSSPFRLEGKSAVVTGGASGIGNAIAIAFAEAGARITLLDINPAQLEAAAAAIPGANGIPCDVSEPEQVQQAFAAIGEAGGTDILVNSAGVSHIGTLLSTDVASFDRLFRINVKGSYLVMQAAVAQMVEKKSGVILNMASVAATAGLSDRFAYSMSKGAVLSMTLSTAKDYLQHGIRCNCISPARVHTPFVDNFLARNYAGKEAEQMARLAAAQPIGRMGTPQEIALLALYLCSDASSFVTGADYPIDGGFFNLR</sequence>
<evidence type="ECO:0000256" key="3">
    <source>
        <dbReference type="ARBA" id="ARBA00023027"/>
    </source>
</evidence>
<dbReference type="AlphaFoldDB" id="A0A5B9EC40"/>